<gene>
    <name evidence="3" type="ORF">Daura_10675</name>
</gene>
<dbReference type="AlphaFoldDB" id="A0A9Q9INZ1"/>
<dbReference type="KEGG" id="daur:Daura_10675"/>
<sequence length="343" mass="36187">MDSPLLRVRRSIEWAGLVSRSVSVLWIVGSLVLWSLPVTTALWAVQLTLTNLLAWYALRKAGHRRYPVLSALVIAADTASVIGAVMVTSRFSPAALWPVFVIAIIVGAFRGQLAGALLTWLATTAGCVTLYVWSGPIAGRPMTHDLVGLAPALHLVVAILAGLLARGHHTQLRRLAEARAELRRLALHDPLTGLGNRNLLEEFTRAGLTPGGPTSVLVLDLDGFKAVNDTLGHAAGDELLRVVGARLRGHARDGDLVTRLGGDEFVLLLPGASAEVAAEVAARLRFAITAPVTIDGRSVRIDASVGAATAAGPGDTLDALLRAADAGMYREKAGRRRPTAHAA</sequence>
<dbReference type="CDD" id="cd01949">
    <property type="entry name" value="GGDEF"/>
    <property type="match status" value="1"/>
</dbReference>
<dbReference type="PANTHER" id="PTHR46663">
    <property type="entry name" value="DIGUANYLATE CYCLASE DGCT-RELATED"/>
    <property type="match status" value="1"/>
</dbReference>
<evidence type="ECO:0000259" key="2">
    <source>
        <dbReference type="PROSITE" id="PS50887"/>
    </source>
</evidence>
<dbReference type="InterPro" id="IPR029787">
    <property type="entry name" value="Nucleotide_cyclase"/>
</dbReference>
<proteinExistence type="predicted"/>
<dbReference type="Pfam" id="PF00990">
    <property type="entry name" value="GGDEF"/>
    <property type="match status" value="1"/>
</dbReference>
<accession>A0A9Q9INZ1</accession>
<dbReference type="InterPro" id="IPR052163">
    <property type="entry name" value="DGC-Regulatory_Protein"/>
</dbReference>
<dbReference type="OrthoDB" id="3284815at2"/>
<feature type="transmembrane region" description="Helical" evidence="1">
    <location>
        <begin position="146"/>
        <end position="165"/>
    </location>
</feature>
<feature type="transmembrane region" description="Helical" evidence="1">
    <location>
        <begin position="91"/>
        <end position="109"/>
    </location>
</feature>
<dbReference type="SMART" id="SM00267">
    <property type="entry name" value="GGDEF"/>
    <property type="match status" value="1"/>
</dbReference>
<name>A0A9Q9INZ1_9ACTN</name>
<feature type="transmembrane region" description="Helical" evidence="1">
    <location>
        <begin position="116"/>
        <end position="134"/>
    </location>
</feature>
<dbReference type="PANTHER" id="PTHR46663:SF4">
    <property type="entry name" value="DIGUANYLATE CYCLASE DGCT-RELATED"/>
    <property type="match status" value="1"/>
</dbReference>
<dbReference type="SUPFAM" id="SSF55073">
    <property type="entry name" value="Nucleotide cyclase"/>
    <property type="match status" value="1"/>
</dbReference>
<dbReference type="InterPro" id="IPR043128">
    <property type="entry name" value="Rev_trsase/Diguanyl_cyclase"/>
</dbReference>
<evidence type="ECO:0000313" key="3">
    <source>
        <dbReference type="EMBL" id="UWZ56595.1"/>
    </source>
</evidence>
<protein>
    <submittedName>
        <fullName evidence="3">GGDEF domain-containing protein</fullName>
    </submittedName>
</protein>
<dbReference type="PROSITE" id="PS50887">
    <property type="entry name" value="GGDEF"/>
    <property type="match status" value="1"/>
</dbReference>
<feature type="domain" description="GGDEF" evidence="2">
    <location>
        <begin position="212"/>
        <end position="343"/>
    </location>
</feature>
<dbReference type="InterPro" id="IPR000160">
    <property type="entry name" value="GGDEF_dom"/>
</dbReference>
<dbReference type="EMBL" id="CP073767">
    <property type="protein sequence ID" value="UWZ56595.1"/>
    <property type="molecule type" value="Genomic_DNA"/>
</dbReference>
<feature type="transmembrane region" description="Helical" evidence="1">
    <location>
        <begin position="12"/>
        <end position="34"/>
    </location>
</feature>
<dbReference type="RefSeq" id="WP_033363379.1">
    <property type="nucleotide sequence ID" value="NZ_CP073767.1"/>
</dbReference>
<evidence type="ECO:0000256" key="1">
    <source>
        <dbReference type="SAM" id="Phobius"/>
    </source>
</evidence>
<keyword evidence="1" id="KW-0472">Membrane</keyword>
<dbReference type="Proteomes" id="UP001058003">
    <property type="component" value="Chromosome"/>
</dbReference>
<keyword evidence="1" id="KW-1133">Transmembrane helix</keyword>
<keyword evidence="4" id="KW-1185">Reference proteome</keyword>
<keyword evidence="1" id="KW-0812">Transmembrane</keyword>
<reference evidence="3" key="1">
    <citation type="submission" date="2021-04" db="EMBL/GenBank/DDBJ databases">
        <title>Dactylosporangium aurantiacum NRRL B-8018 full assembly.</title>
        <authorList>
            <person name="Hartkoorn R.C."/>
            <person name="Beaudoing E."/>
            <person name="Hot D."/>
        </authorList>
    </citation>
    <scope>NUCLEOTIDE SEQUENCE</scope>
    <source>
        <strain evidence="3">NRRL B-8018</strain>
    </source>
</reference>
<organism evidence="3 4">
    <name type="scientific">Dactylosporangium aurantiacum</name>
    <dbReference type="NCBI Taxonomy" id="35754"/>
    <lineage>
        <taxon>Bacteria</taxon>
        <taxon>Bacillati</taxon>
        <taxon>Actinomycetota</taxon>
        <taxon>Actinomycetes</taxon>
        <taxon>Micromonosporales</taxon>
        <taxon>Micromonosporaceae</taxon>
        <taxon>Dactylosporangium</taxon>
    </lineage>
</organism>
<evidence type="ECO:0000313" key="4">
    <source>
        <dbReference type="Proteomes" id="UP001058003"/>
    </source>
</evidence>
<feature type="transmembrane region" description="Helical" evidence="1">
    <location>
        <begin position="65"/>
        <end position="85"/>
    </location>
</feature>
<dbReference type="Gene3D" id="3.30.70.270">
    <property type="match status" value="1"/>
</dbReference>
<dbReference type="NCBIfam" id="TIGR00254">
    <property type="entry name" value="GGDEF"/>
    <property type="match status" value="1"/>
</dbReference>